<evidence type="ECO:0000313" key="3">
    <source>
        <dbReference type="Proteomes" id="UP000058114"/>
    </source>
</evidence>
<dbReference type="Proteomes" id="UP000058114">
    <property type="component" value="Chromosome"/>
</dbReference>
<protein>
    <submittedName>
        <fullName evidence="2">Pseudaminic acid synthase, NeuB</fullName>
    </submittedName>
</protein>
<accession>A0A0S2SHV3</accession>
<dbReference type="InterPro" id="IPR013785">
    <property type="entry name" value="Aldolase_TIM"/>
</dbReference>
<dbReference type="InterPro" id="IPR020030">
    <property type="entry name" value="Pseudaminic_synth_PseI"/>
</dbReference>
<dbReference type="InterPro" id="IPR013974">
    <property type="entry name" value="SAF"/>
</dbReference>
<gene>
    <name evidence="2" type="primary">pseI</name>
    <name evidence="2" type="ORF">WL1483_1781</name>
</gene>
<dbReference type="SUPFAM" id="SSF51269">
    <property type="entry name" value="AFP III-like domain"/>
    <property type="match status" value="1"/>
</dbReference>
<dbReference type="Pfam" id="PF08666">
    <property type="entry name" value="SAF"/>
    <property type="match status" value="1"/>
</dbReference>
<dbReference type="PANTHER" id="PTHR42966:SF2">
    <property type="entry name" value="PSEUDAMINIC ACID SYNTHASE"/>
    <property type="match status" value="1"/>
</dbReference>
<dbReference type="KEGG" id="asr:WL1483_1781"/>
<proteinExistence type="predicted"/>
<dbReference type="Gene3D" id="3.90.1210.10">
    <property type="entry name" value="Antifreeze-like/N-acetylneuraminic acid synthase C-terminal domain"/>
    <property type="match status" value="1"/>
</dbReference>
<dbReference type="RefSeq" id="WP_060585433.1">
    <property type="nucleotide sequence ID" value="NZ_CP013067.1"/>
</dbReference>
<dbReference type="EMBL" id="CP013067">
    <property type="protein sequence ID" value="ALP41200.1"/>
    <property type="molecule type" value="Genomic_DNA"/>
</dbReference>
<dbReference type="InterPro" id="IPR051690">
    <property type="entry name" value="PseI-like"/>
</dbReference>
<evidence type="ECO:0000313" key="2">
    <source>
        <dbReference type="EMBL" id="ALP41200.1"/>
    </source>
</evidence>
<dbReference type="Gene3D" id="3.20.20.70">
    <property type="entry name" value="Aldolase class I"/>
    <property type="match status" value="1"/>
</dbReference>
<feature type="domain" description="AFP-like" evidence="1">
    <location>
        <begin position="289"/>
        <end position="347"/>
    </location>
</feature>
<dbReference type="PANTHER" id="PTHR42966">
    <property type="entry name" value="N-ACETYLNEURAMINATE SYNTHASE"/>
    <property type="match status" value="1"/>
</dbReference>
<dbReference type="Pfam" id="PF03102">
    <property type="entry name" value="NeuB"/>
    <property type="match status" value="1"/>
</dbReference>
<evidence type="ECO:0000259" key="1">
    <source>
        <dbReference type="PROSITE" id="PS50844"/>
    </source>
</evidence>
<dbReference type="InterPro" id="IPR036732">
    <property type="entry name" value="AFP_Neu5c_C_sf"/>
</dbReference>
<dbReference type="SUPFAM" id="SSF51569">
    <property type="entry name" value="Aldolase"/>
    <property type="match status" value="1"/>
</dbReference>
<dbReference type="PROSITE" id="PS50844">
    <property type="entry name" value="AFP_LIKE"/>
    <property type="match status" value="1"/>
</dbReference>
<dbReference type="AlphaFoldDB" id="A0A0S2SHV3"/>
<name>A0A0S2SHV3_9GAMM</name>
<reference evidence="2 3" key="2">
    <citation type="journal article" date="2016" name="Genome Announc.">
        <title>Complete Genome Sequence of the Highly Virulent Aeromonas schubertii Strain WL1483, Isolated from Diseased Snakehead Fish (Channa argus) in China.</title>
        <authorList>
            <person name="Liu L."/>
            <person name="Li N."/>
            <person name="Zhang D."/>
            <person name="Fu X."/>
            <person name="Shi C."/>
            <person name="Lin Q."/>
            <person name="Hao G."/>
        </authorList>
    </citation>
    <scope>NUCLEOTIDE SEQUENCE [LARGE SCALE GENOMIC DNA]</scope>
    <source>
        <strain evidence="2 3">WL1483</strain>
    </source>
</reference>
<dbReference type="CDD" id="cd11615">
    <property type="entry name" value="SAF_NeuB_like"/>
    <property type="match status" value="1"/>
</dbReference>
<dbReference type="NCBIfam" id="TIGR03586">
    <property type="entry name" value="PseI"/>
    <property type="match status" value="1"/>
</dbReference>
<dbReference type="SMART" id="SM00858">
    <property type="entry name" value="SAF"/>
    <property type="match status" value="1"/>
</dbReference>
<dbReference type="InterPro" id="IPR013132">
    <property type="entry name" value="PseI/NeuA/B-like_N"/>
</dbReference>
<dbReference type="PATRIC" id="fig|652.5.peg.1719"/>
<sequence>MLIDRRPIGPDHPPYVIAELSANHNGDLAQAKAIMRLAKESGASAVKLQTYRPDTITLKSDRPEFQIHGGLWDGHSLYDLYQWAHTPWEWHAELFTLGRELGITVFSSPFDHSAVDLLESLDCPAYKIASFELVDLPLIRYAAQTGKPLIMSTGMADETEIAAAVDTALTHGSGQLALLHCVSGYPAPAAEYNLRTLSLLRQRFGVEVGLSDHTLGSATAIAATALGATLIEKHFTKARADGGPDCAFSMEPAEMQAMIAAVNTAHAALGQAGFTLTESERGNRAFRRSLYLVKPIGAGERLTPAHIQSVRPAMGLPPADYDRLIGKRVTANQQAGQPLDWAWIEQDE</sequence>
<dbReference type="InterPro" id="IPR057736">
    <property type="entry name" value="SAF_PseI/NeuA/NeuB"/>
</dbReference>
<reference evidence="3" key="1">
    <citation type="submission" date="2015-10" db="EMBL/GenBank/DDBJ databases">
        <title>Complete Genome Sequence of Aeromonas schubertii strain WL1483.</title>
        <authorList>
            <person name="Liu L."/>
        </authorList>
    </citation>
    <scope>NUCLEOTIDE SEQUENCE [LARGE SCALE GENOMIC DNA]</scope>
    <source>
        <strain evidence="3">WL1483</strain>
    </source>
</reference>
<dbReference type="GO" id="GO:0016051">
    <property type="term" value="P:carbohydrate biosynthetic process"/>
    <property type="evidence" value="ECO:0007669"/>
    <property type="project" value="InterPro"/>
</dbReference>
<dbReference type="InterPro" id="IPR006190">
    <property type="entry name" value="SAF_AFP_Neu5Ac"/>
</dbReference>
<dbReference type="GO" id="GO:0047444">
    <property type="term" value="F:N-acylneuraminate-9-phosphate synthase activity"/>
    <property type="evidence" value="ECO:0007669"/>
    <property type="project" value="TreeGrafter"/>
</dbReference>
<organism evidence="2 3">
    <name type="scientific">Aeromonas schubertii</name>
    <dbReference type="NCBI Taxonomy" id="652"/>
    <lineage>
        <taxon>Bacteria</taxon>
        <taxon>Pseudomonadati</taxon>
        <taxon>Pseudomonadota</taxon>
        <taxon>Gammaproteobacteria</taxon>
        <taxon>Aeromonadales</taxon>
        <taxon>Aeromonadaceae</taxon>
        <taxon>Aeromonas</taxon>
    </lineage>
</organism>